<dbReference type="PANTHER" id="PTHR39178">
    <property type="entry name" value="HYPOTHETICAL RIBOSOME-ASSOCIATED PROTEIN"/>
    <property type="match status" value="1"/>
</dbReference>
<dbReference type="GO" id="GO:0006508">
    <property type="term" value="P:proteolysis"/>
    <property type="evidence" value="ECO:0007669"/>
    <property type="project" value="UniProtKB-KW"/>
</dbReference>
<evidence type="ECO:0000256" key="5">
    <source>
        <dbReference type="ARBA" id="ARBA00044503"/>
    </source>
</evidence>
<dbReference type="SUPFAM" id="SSF118010">
    <property type="entry name" value="TM1457-like"/>
    <property type="match status" value="1"/>
</dbReference>
<dbReference type="Proteomes" id="UP000219546">
    <property type="component" value="Unassembled WGS sequence"/>
</dbReference>
<evidence type="ECO:0000313" key="7">
    <source>
        <dbReference type="EMBL" id="SNX71589.1"/>
    </source>
</evidence>
<keyword evidence="8" id="KW-1185">Reference proteome</keyword>
<comment type="similarity">
    <text evidence="5">Belongs to the Prp family.</text>
</comment>
<dbReference type="NCBIfam" id="NF011126">
    <property type="entry name" value="PRK14553.1-6"/>
    <property type="match status" value="1"/>
</dbReference>
<evidence type="ECO:0000256" key="2">
    <source>
        <dbReference type="ARBA" id="ARBA00022670"/>
    </source>
</evidence>
<dbReference type="Pfam" id="PF04327">
    <property type="entry name" value="Peptidase_Prp"/>
    <property type="match status" value="1"/>
</dbReference>
<evidence type="ECO:0000313" key="8">
    <source>
        <dbReference type="Proteomes" id="UP000219546"/>
    </source>
</evidence>
<sequence length="111" mass="12332">MIKVSIYKDSDERITSFLVQGHAQFAEPGQDIVCAGVSAVSIGSINAVEELLGIELPVEQRGGGGYLRCTVPNLEDKAMDEKLQLLIRSMISSLESIEREYHSYIKITYHM</sequence>
<keyword evidence="1" id="KW-0690">Ribosome biogenesis</keyword>
<keyword evidence="3" id="KW-0378">Hydrolase</keyword>
<evidence type="ECO:0000256" key="1">
    <source>
        <dbReference type="ARBA" id="ARBA00022517"/>
    </source>
</evidence>
<reference evidence="7 8" key="1">
    <citation type="submission" date="2017-08" db="EMBL/GenBank/DDBJ databases">
        <authorList>
            <person name="de Groot N.N."/>
        </authorList>
    </citation>
    <scope>NUCLEOTIDE SEQUENCE [LARGE SCALE GENOMIC DNA]</scope>
    <source>
        <strain evidence="7 8">JC228</strain>
    </source>
</reference>
<gene>
    <name evidence="7" type="ORF">SAMN05877753_105307</name>
</gene>
<keyword evidence="2" id="KW-0645">Protease</keyword>
<evidence type="ECO:0000256" key="3">
    <source>
        <dbReference type="ARBA" id="ARBA00022801"/>
    </source>
</evidence>
<name>A0A285CVH1_9BACI</name>
<proteinExistence type="inferred from homology"/>
<dbReference type="RefSeq" id="WP_097159101.1">
    <property type="nucleotide sequence ID" value="NZ_JBEPMQ010000004.1"/>
</dbReference>
<dbReference type="CDD" id="cd16332">
    <property type="entry name" value="Prp-like"/>
    <property type="match status" value="1"/>
</dbReference>
<dbReference type="GO" id="GO:0008234">
    <property type="term" value="F:cysteine-type peptidase activity"/>
    <property type="evidence" value="ECO:0007669"/>
    <property type="project" value="UniProtKB-KW"/>
</dbReference>
<protein>
    <recommendedName>
        <fullName evidence="6">Ribosomal processing cysteine protease Prp</fullName>
    </recommendedName>
</protein>
<dbReference type="PANTHER" id="PTHR39178:SF1">
    <property type="entry name" value="RIBOSOMAL-PROCESSING CYSTEINE PROTEASE PRP"/>
    <property type="match status" value="1"/>
</dbReference>
<evidence type="ECO:0000256" key="4">
    <source>
        <dbReference type="ARBA" id="ARBA00022807"/>
    </source>
</evidence>
<dbReference type="GO" id="GO:0042254">
    <property type="term" value="P:ribosome biogenesis"/>
    <property type="evidence" value="ECO:0007669"/>
    <property type="project" value="UniProtKB-KW"/>
</dbReference>
<dbReference type="InterPro" id="IPR036764">
    <property type="entry name" value="Peptidase_Prp_sf"/>
</dbReference>
<dbReference type="AlphaFoldDB" id="A0A285CVH1"/>
<keyword evidence="4" id="KW-0788">Thiol protease</keyword>
<dbReference type="InterPro" id="IPR007422">
    <property type="entry name" value="Peptidase_Prp"/>
</dbReference>
<dbReference type="Gene3D" id="3.30.70.1490">
    <property type="entry name" value="Cysteine protease Prp"/>
    <property type="match status" value="1"/>
</dbReference>
<evidence type="ECO:0000256" key="6">
    <source>
        <dbReference type="ARBA" id="ARBA00044538"/>
    </source>
</evidence>
<organism evidence="7 8">
    <name type="scientific">Bacillus oleivorans</name>
    <dbReference type="NCBI Taxonomy" id="1448271"/>
    <lineage>
        <taxon>Bacteria</taxon>
        <taxon>Bacillati</taxon>
        <taxon>Bacillota</taxon>
        <taxon>Bacilli</taxon>
        <taxon>Bacillales</taxon>
        <taxon>Bacillaceae</taxon>
        <taxon>Bacillus</taxon>
    </lineage>
</organism>
<accession>A0A285CVH1</accession>
<dbReference type="EMBL" id="OAOP01000005">
    <property type="protein sequence ID" value="SNX71589.1"/>
    <property type="molecule type" value="Genomic_DNA"/>
</dbReference>
<dbReference type="OrthoDB" id="48998at2"/>